<protein>
    <submittedName>
        <fullName evidence="6">MFS transporter</fullName>
    </submittedName>
</protein>
<keyword evidence="3 5" id="KW-1133">Transmembrane helix</keyword>
<comment type="subcellular location">
    <subcellularLocation>
        <location evidence="1">Membrane</location>
        <topology evidence="1">Multi-pass membrane protein</topology>
    </subcellularLocation>
</comment>
<dbReference type="Pfam" id="PF07690">
    <property type="entry name" value="MFS_1"/>
    <property type="match status" value="1"/>
</dbReference>
<keyword evidence="4 5" id="KW-0472">Membrane</keyword>
<evidence type="ECO:0000256" key="3">
    <source>
        <dbReference type="ARBA" id="ARBA00022989"/>
    </source>
</evidence>
<dbReference type="Gene3D" id="1.20.1250.20">
    <property type="entry name" value="MFS general substrate transporter like domains"/>
    <property type="match status" value="2"/>
</dbReference>
<feature type="transmembrane region" description="Helical" evidence="5">
    <location>
        <begin position="298"/>
        <end position="324"/>
    </location>
</feature>
<dbReference type="InterPro" id="IPR011701">
    <property type="entry name" value="MFS"/>
</dbReference>
<keyword evidence="7" id="KW-1185">Reference proteome</keyword>
<evidence type="ECO:0000256" key="2">
    <source>
        <dbReference type="ARBA" id="ARBA00022692"/>
    </source>
</evidence>
<feature type="transmembrane region" description="Helical" evidence="5">
    <location>
        <begin position="54"/>
        <end position="74"/>
    </location>
</feature>
<evidence type="ECO:0000313" key="7">
    <source>
        <dbReference type="Proteomes" id="UP001499938"/>
    </source>
</evidence>
<feature type="transmembrane region" description="Helical" evidence="5">
    <location>
        <begin position="345"/>
        <end position="363"/>
    </location>
</feature>
<accession>A0ABN2M5A0</accession>
<sequence>MTHVSTSAPTSQVHSLPPAQWLPVAGAFAVQGLLFIGMTTNVPALQHRFELGELGLTLILLAMVLLSGAGSVLAEQIAARHGSATALRIGLSGLAIGVAGIGLAPSLAALGGGVTAYGLAVGMVDAASNMQGIALEHRAGRTLLPRLHAGWTTGGILATVLALLTGGAPLAWAVAPLAIVPVLLLTASFQRHDTPADAGETNTVPWRQISLVGAALVLFYMVDTAAATWGPVFLHTVHGLAVGSVAWATLPYLVATLAARIGAAATLARLGGPRTISLGALIAAAALALLVASPSAPVAVAAFALLGLGVGVIAPLSFTAAARLAGGPGADRARLDAVVARFNQFNYAGALIGAVMTGLVGSGNLRLGFAVPMVLILGILPLARQFATR</sequence>
<comment type="caution">
    <text evidence="6">The sequence shown here is derived from an EMBL/GenBank/DDBJ whole genome shotgun (WGS) entry which is preliminary data.</text>
</comment>
<feature type="transmembrane region" description="Helical" evidence="5">
    <location>
        <begin position="275"/>
        <end position="292"/>
    </location>
</feature>
<reference evidence="6 7" key="1">
    <citation type="journal article" date="2019" name="Int. J. Syst. Evol. Microbiol.">
        <title>The Global Catalogue of Microorganisms (GCM) 10K type strain sequencing project: providing services to taxonomists for standard genome sequencing and annotation.</title>
        <authorList>
            <consortium name="The Broad Institute Genomics Platform"/>
            <consortium name="The Broad Institute Genome Sequencing Center for Infectious Disease"/>
            <person name="Wu L."/>
            <person name="Ma J."/>
        </authorList>
    </citation>
    <scope>NUCLEOTIDE SEQUENCE [LARGE SCALE GENOMIC DNA]</scope>
    <source>
        <strain evidence="6 7">JCM 15592</strain>
    </source>
</reference>
<dbReference type="SUPFAM" id="SSF103473">
    <property type="entry name" value="MFS general substrate transporter"/>
    <property type="match status" value="1"/>
</dbReference>
<evidence type="ECO:0000313" key="6">
    <source>
        <dbReference type="EMBL" id="GAA1807026.1"/>
    </source>
</evidence>
<organism evidence="6 7">
    <name type="scientific">Nostocoides veronense</name>
    <dbReference type="NCBI Taxonomy" id="330836"/>
    <lineage>
        <taxon>Bacteria</taxon>
        <taxon>Bacillati</taxon>
        <taxon>Actinomycetota</taxon>
        <taxon>Actinomycetes</taxon>
        <taxon>Micrococcales</taxon>
        <taxon>Intrasporangiaceae</taxon>
        <taxon>Nostocoides</taxon>
    </lineage>
</organism>
<keyword evidence="2 5" id="KW-0812">Transmembrane</keyword>
<dbReference type="InterPro" id="IPR051788">
    <property type="entry name" value="MFS_Transporter"/>
</dbReference>
<dbReference type="Proteomes" id="UP001499938">
    <property type="component" value="Unassembled WGS sequence"/>
</dbReference>
<feature type="transmembrane region" description="Helical" evidence="5">
    <location>
        <begin position="240"/>
        <end position="263"/>
    </location>
</feature>
<feature type="transmembrane region" description="Helical" evidence="5">
    <location>
        <begin position="86"/>
        <end position="108"/>
    </location>
</feature>
<feature type="transmembrane region" description="Helical" evidence="5">
    <location>
        <begin position="209"/>
        <end position="234"/>
    </location>
</feature>
<dbReference type="PANTHER" id="PTHR23514">
    <property type="entry name" value="BYPASS OF STOP CODON PROTEIN 6"/>
    <property type="match status" value="1"/>
</dbReference>
<dbReference type="PANTHER" id="PTHR23514:SF13">
    <property type="entry name" value="INNER MEMBRANE PROTEIN YBJJ"/>
    <property type="match status" value="1"/>
</dbReference>
<name>A0ABN2M5A0_9MICO</name>
<evidence type="ECO:0000256" key="5">
    <source>
        <dbReference type="SAM" id="Phobius"/>
    </source>
</evidence>
<evidence type="ECO:0000256" key="4">
    <source>
        <dbReference type="ARBA" id="ARBA00023136"/>
    </source>
</evidence>
<feature type="transmembrane region" description="Helical" evidence="5">
    <location>
        <begin position="147"/>
        <end position="164"/>
    </location>
</feature>
<feature type="transmembrane region" description="Helical" evidence="5">
    <location>
        <begin position="170"/>
        <end position="189"/>
    </location>
</feature>
<feature type="transmembrane region" description="Helical" evidence="5">
    <location>
        <begin position="114"/>
        <end position="135"/>
    </location>
</feature>
<proteinExistence type="predicted"/>
<dbReference type="InterPro" id="IPR036259">
    <property type="entry name" value="MFS_trans_sf"/>
</dbReference>
<evidence type="ECO:0000256" key="1">
    <source>
        <dbReference type="ARBA" id="ARBA00004141"/>
    </source>
</evidence>
<feature type="transmembrane region" description="Helical" evidence="5">
    <location>
        <begin position="369"/>
        <end position="387"/>
    </location>
</feature>
<feature type="transmembrane region" description="Helical" evidence="5">
    <location>
        <begin position="21"/>
        <end position="42"/>
    </location>
</feature>
<gene>
    <name evidence="6" type="ORF">GCM10009811_33190</name>
</gene>
<dbReference type="EMBL" id="BAAAPO010000053">
    <property type="protein sequence ID" value="GAA1807026.1"/>
    <property type="molecule type" value="Genomic_DNA"/>
</dbReference>